<accession>A0A4Y2CU44</accession>
<reference evidence="1 2" key="1">
    <citation type="journal article" date="2019" name="Sci. Rep.">
        <title>Orb-weaving spider Araneus ventricosus genome elucidates the spidroin gene catalogue.</title>
        <authorList>
            <person name="Kono N."/>
            <person name="Nakamura H."/>
            <person name="Ohtoshi R."/>
            <person name="Moran D.A.P."/>
            <person name="Shinohara A."/>
            <person name="Yoshida Y."/>
            <person name="Fujiwara M."/>
            <person name="Mori M."/>
            <person name="Tomita M."/>
            <person name="Arakawa K."/>
        </authorList>
    </citation>
    <scope>NUCLEOTIDE SEQUENCE [LARGE SCALE GENOMIC DNA]</scope>
</reference>
<evidence type="ECO:0000313" key="1">
    <source>
        <dbReference type="EMBL" id="GBM07374.1"/>
    </source>
</evidence>
<name>A0A4Y2CU44_ARAVE</name>
<evidence type="ECO:0000313" key="2">
    <source>
        <dbReference type="Proteomes" id="UP000499080"/>
    </source>
</evidence>
<keyword evidence="2" id="KW-1185">Reference proteome</keyword>
<gene>
    <name evidence="1" type="ORF">AVEN_187906_1</name>
</gene>
<protein>
    <submittedName>
        <fullName evidence="1">Uncharacterized protein</fullName>
    </submittedName>
</protein>
<dbReference type="EMBL" id="BGPR01000241">
    <property type="protein sequence ID" value="GBM07374.1"/>
    <property type="molecule type" value="Genomic_DNA"/>
</dbReference>
<comment type="caution">
    <text evidence="1">The sequence shown here is derived from an EMBL/GenBank/DDBJ whole genome shotgun (WGS) entry which is preliminary data.</text>
</comment>
<sequence>MVSLLQLPRELEKRVAIFSEFACIERSIWNRGLVKLHSKIVPGCLCLEQVDILPNVQWHLIGGVNVKEAEILVQNERLDVHFRFVLSCYFCFENDVISLWEIMPEDTKIDIRSNTCISQPFVSYWLKWLDNAVTESDKSLIAYFPEDGCYDYFLNNECLIDYISRKIRNVPDLEDLDSIVEFEEDLSF</sequence>
<proteinExistence type="predicted"/>
<dbReference type="Proteomes" id="UP000499080">
    <property type="component" value="Unassembled WGS sequence"/>
</dbReference>
<dbReference type="AlphaFoldDB" id="A0A4Y2CU44"/>
<organism evidence="1 2">
    <name type="scientific">Araneus ventricosus</name>
    <name type="common">Orbweaver spider</name>
    <name type="synonym">Epeira ventricosa</name>
    <dbReference type="NCBI Taxonomy" id="182803"/>
    <lineage>
        <taxon>Eukaryota</taxon>
        <taxon>Metazoa</taxon>
        <taxon>Ecdysozoa</taxon>
        <taxon>Arthropoda</taxon>
        <taxon>Chelicerata</taxon>
        <taxon>Arachnida</taxon>
        <taxon>Araneae</taxon>
        <taxon>Araneomorphae</taxon>
        <taxon>Entelegynae</taxon>
        <taxon>Araneoidea</taxon>
        <taxon>Araneidae</taxon>
        <taxon>Araneus</taxon>
    </lineage>
</organism>
<dbReference type="OrthoDB" id="6437663at2759"/>